<protein>
    <recommendedName>
        <fullName evidence="3">Thioredoxin domain-containing protein</fullName>
    </recommendedName>
</protein>
<name>A0A3P3W149_9FLAO</name>
<sequence>MFGQNSIYKCLFLSITTLLCSCSKKEIDKNDFHAYFGGEIINPNASYILFCKDNKVIDTLHIDNFNKFSKKFDSLTPGMYIIKHGDKTKYVFFDKNDSLNLRINTKDFEHASSFYGTGKNKNNFLLEIFASNIDNKNNLDFHYGKDYKKFKRSNDSLKDARTAFYLRRKTEIGWNHDFDLYAKAIIDLEYFTRLEIYPLAHSEYTNKNIKDSLPENYYDFRKKINFNNEKLSEFAPFTRYLAIMLNSIVSEKNIESDFDKNIAKLKIVDSLISNQKVKNKILNNIAFVYLLEDQNIVNNNEFLKQYFEISTDSTQQNEILKIKKSIKNLNDNNRLPKVELVDVKNNPFDLNSNIKKNTIVVFWTKNAINHYNASQKKINELAQTHPDYDFVSINIDHDYDYWSKLINLRNNPNTVDLQAKDFTNLKDLWIVNRLNRTIILNKDGSIKEVFANIFDEDFEEKL</sequence>
<dbReference type="AlphaFoldDB" id="A0A3P3W149"/>
<dbReference type="Proteomes" id="UP000275719">
    <property type="component" value="Unassembled WGS sequence"/>
</dbReference>
<evidence type="ECO:0000313" key="2">
    <source>
        <dbReference type="Proteomes" id="UP000275719"/>
    </source>
</evidence>
<dbReference type="Gene3D" id="3.40.30.10">
    <property type="entry name" value="Glutaredoxin"/>
    <property type="match status" value="1"/>
</dbReference>
<evidence type="ECO:0008006" key="3">
    <source>
        <dbReference type="Google" id="ProtNLM"/>
    </source>
</evidence>
<organism evidence="1 2">
    <name type="scientific">Paenimyroides tangerinum</name>
    <dbReference type="NCBI Taxonomy" id="2488728"/>
    <lineage>
        <taxon>Bacteria</taxon>
        <taxon>Pseudomonadati</taxon>
        <taxon>Bacteroidota</taxon>
        <taxon>Flavobacteriia</taxon>
        <taxon>Flavobacteriales</taxon>
        <taxon>Flavobacteriaceae</taxon>
        <taxon>Paenimyroides</taxon>
    </lineage>
</organism>
<dbReference type="OrthoDB" id="1146847at2"/>
<comment type="caution">
    <text evidence="1">The sequence shown here is derived from an EMBL/GenBank/DDBJ whole genome shotgun (WGS) entry which is preliminary data.</text>
</comment>
<dbReference type="InterPro" id="IPR036249">
    <property type="entry name" value="Thioredoxin-like_sf"/>
</dbReference>
<dbReference type="SUPFAM" id="SSF52833">
    <property type="entry name" value="Thioredoxin-like"/>
    <property type="match status" value="1"/>
</dbReference>
<dbReference type="RefSeq" id="WP_125019892.1">
    <property type="nucleotide sequence ID" value="NZ_RQVQ01000039.1"/>
</dbReference>
<evidence type="ECO:0000313" key="1">
    <source>
        <dbReference type="EMBL" id="RRJ88514.1"/>
    </source>
</evidence>
<gene>
    <name evidence="1" type="ORF">EG240_13520</name>
</gene>
<reference evidence="1 2" key="1">
    <citation type="submission" date="2018-11" db="EMBL/GenBank/DDBJ databases">
        <title>Flavobacterium sp. nov., YIM 102701-2 draft genome.</title>
        <authorList>
            <person name="Li G."/>
            <person name="Jiang Y."/>
        </authorList>
    </citation>
    <scope>NUCLEOTIDE SEQUENCE [LARGE SCALE GENOMIC DNA]</scope>
    <source>
        <strain evidence="1 2">YIM 102701-2</strain>
    </source>
</reference>
<accession>A0A3P3W149</accession>
<proteinExistence type="predicted"/>
<keyword evidence="2" id="KW-1185">Reference proteome</keyword>
<dbReference type="EMBL" id="RQVQ01000039">
    <property type="protein sequence ID" value="RRJ88514.1"/>
    <property type="molecule type" value="Genomic_DNA"/>
</dbReference>